<keyword evidence="1" id="KW-1133">Transmembrane helix</keyword>
<evidence type="ECO:0000256" key="1">
    <source>
        <dbReference type="SAM" id="Phobius"/>
    </source>
</evidence>
<dbReference type="AlphaFoldDB" id="A0A8J4D9G7"/>
<name>A0A8J4D9G7_9CHLO</name>
<feature type="transmembrane region" description="Helical" evidence="1">
    <location>
        <begin position="28"/>
        <end position="47"/>
    </location>
</feature>
<evidence type="ECO:0000313" key="3">
    <source>
        <dbReference type="Proteomes" id="UP000722791"/>
    </source>
</evidence>
<sequence>VVVVLGASLVPFCAPSRAVELVVGVLPAAGIIVLVLAGTPSALPRVLMRLSLGPPKALVVVMWSMNSRVLLGMILSHSGGKSVTTRPAVPQQYAFTRPQLCEQPEGG</sequence>
<reference evidence="2" key="1">
    <citation type="journal article" date="2021" name="Proc. Natl. Acad. Sci. U.S.A.">
        <title>Three genomes in the algal genus Volvox reveal the fate of a haploid sex-determining region after a transition to homothallism.</title>
        <authorList>
            <person name="Yamamoto K."/>
            <person name="Hamaji T."/>
            <person name="Kawai-Toyooka H."/>
            <person name="Matsuzaki R."/>
            <person name="Takahashi F."/>
            <person name="Nishimura Y."/>
            <person name="Kawachi M."/>
            <person name="Noguchi H."/>
            <person name="Minakuchi Y."/>
            <person name="Umen J.G."/>
            <person name="Toyoda A."/>
            <person name="Nozaki H."/>
        </authorList>
    </citation>
    <scope>NUCLEOTIDE SEQUENCE</scope>
    <source>
        <strain evidence="2">NIES-3785</strain>
    </source>
</reference>
<keyword evidence="1" id="KW-0812">Transmembrane</keyword>
<comment type="caution">
    <text evidence="2">The sequence shown here is derived from an EMBL/GenBank/DDBJ whole genome shotgun (WGS) entry which is preliminary data.</text>
</comment>
<proteinExistence type="predicted"/>
<evidence type="ECO:0000313" key="2">
    <source>
        <dbReference type="EMBL" id="GIL97665.1"/>
    </source>
</evidence>
<dbReference type="EMBL" id="BNCQ01000004">
    <property type="protein sequence ID" value="GIL97665.1"/>
    <property type="molecule type" value="Genomic_DNA"/>
</dbReference>
<keyword evidence="1" id="KW-0472">Membrane</keyword>
<feature type="non-terminal residue" evidence="2">
    <location>
        <position position="1"/>
    </location>
</feature>
<gene>
    <name evidence="2" type="ORF">Vretimale_3257</name>
</gene>
<protein>
    <submittedName>
        <fullName evidence="2">Uncharacterized protein</fullName>
    </submittedName>
</protein>
<dbReference type="Proteomes" id="UP000722791">
    <property type="component" value="Unassembled WGS sequence"/>
</dbReference>
<organism evidence="2 3">
    <name type="scientific">Volvox reticuliferus</name>
    <dbReference type="NCBI Taxonomy" id="1737510"/>
    <lineage>
        <taxon>Eukaryota</taxon>
        <taxon>Viridiplantae</taxon>
        <taxon>Chlorophyta</taxon>
        <taxon>core chlorophytes</taxon>
        <taxon>Chlorophyceae</taxon>
        <taxon>CS clade</taxon>
        <taxon>Chlamydomonadales</taxon>
        <taxon>Volvocaceae</taxon>
        <taxon>Volvox</taxon>
    </lineage>
</organism>
<accession>A0A8J4D9G7</accession>